<dbReference type="InterPro" id="IPR036188">
    <property type="entry name" value="FAD/NAD-bd_sf"/>
</dbReference>
<comment type="caution">
    <text evidence="2">The sequence shown here is derived from an EMBL/GenBank/DDBJ whole genome shotgun (WGS) entry which is preliminary data.</text>
</comment>
<dbReference type="InterPro" id="IPR002938">
    <property type="entry name" value="FAD-bd"/>
</dbReference>
<dbReference type="Pfam" id="PF01494">
    <property type="entry name" value="FAD_binding_3"/>
    <property type="match status" value="1"/>
</dbReference>
<name>A0A369QBM0_9BACT</name>
<dbReference type="Proteomes" id="UP000253919">
    <property type="component" value="Unassembled WGS sequence"/>
</dbReference>
<dbReference type="PANTHER" id="PTHR42685">
    <property type="entry name" value="GERANYLGERANYL DIPHOSPHATE REDUCTASE"/>
    <property type="match status" value="1"/>
</dbReference>
<organism evidence="2 3">
    <name type="scientific">Adhaeribacter pallidiroseus</name>
    <dbReference type="NCBI Taxonomy" id="2072847"/>
    <lineage>
        <taxon>Bacteria</taxon>
        <taxon>Pseudomonadati</taxon>
        <taxon>Bacteroidota</taxon>
        <taxon>Cytophagia</taxon>
        <taxon>Cytophagales</taxon>
        <taxon>Hymenobacteraceae</taxon>
        <taxon>Adhaeribacter</taxon>
    </lineage>
</organism>
<dbReference type="PRINTS" id="PR00420">
    <property type="entry name" value="RNGMNOXGNASE"/>
</dbReference>
<gene>
    <name evidence="2" type="ORF">AHMF7616_00312</name>
</gene>
<sequence length="377" mass="42515">MILYTLKNIIIIGGGLAGLITSLQLQQAGAAVTLIERKQYPFHRVCGEYISNEVKPFLKTLGIDLAALQPATINRFLLSSPAGKTLTVPLDLGGFGVSRYTLDNYLFKLAQTRKVNFILNTSVTNVQFAQETDTFTVQLSDSRELSADLVIGAYGKRTNLDRQFNRRFFQQRSPYLGVKYHIRTDFPRDLIALHNFNDGYAGISAIEKDQYCFCYLTTRQNLKKHGTIAQMEQAELQQNPYLKQIFRESEFLYEQPEVINEISFAPKSCLENHVLMCGDAAGLITPLCGNGMAMAIHGAKIISDHVLVYLQGKCSRYQLEQNYSQHWHKQFSARLRVGRIIQGLFGKPIVSEAAVAFLKPMPWAVNFLMKNTHGKAF</sequence>
<dbReference type="GO" id="GO:0071949">
    <property type="term" value="F:FAD binding"/>
    <property type="evidence" value="ECO:0007669"/>
    <property type="project" value="InterPro"/>
</dbReference>
<evidence type="ECO:0000313" key="2">
    <source>
        <dbReference type="EMBL" id="RDC61730.1"/>
    </source>
</evidence>
<reference evidence="2 3" key="1">
    <citation type="submission" date="2018-04" db="EMBL/GenBank/DDBJ databases">
        <title>Adhaeribacter sp. HMF7616 genome sequencing and assembly.</title>
        <authorList>
            <person name="Kang H."/>
            <person name="Kang J."/>
            <person name="Cha I."/>
            <person name="Kim H."/>
            <person name="Joh K."/>
        </authorList>
    </citation>
    <scope>NUCLEOTIDE SEQUENCE [LARGE SCALE GENOMIC DNA]</scope>
    <source>
        <strain evidence="2 3">HMF7616</strain>
    </source>
</reference>
<dbReference type="PANTHER" id="PTHR42685:SF22">
    <property type="entry name" value="CONDITIONED MEDIUM FACTOR RECEPTOR 1"/>
    <property type="match status" value="1"/>
</dbReference>
<evidence type="ECO:0000313" key="3">
    <source>
        <dbReference type="Proteomes" id="UP000253919"/>
    </source>
</evidence>
<feature type="domain" description="FAD-binding" evidence="1">
    <location>
        <begin position="9"/>
        <end position="321"/>
    </location>
</feature>
<protein>
    <recommendedName>
        <fullName evidence="1">FAD-binding domain-containing protein</fullName>
    </recommendedName>
</protein>
<dbReference type="InterPro" id="IPR050407">
    <property type="entry name" value="Geranylgeranyl_reductase"/>
</dbReference>
<evidence type="ECO:0000259" key="1">
    <source>
        <dbReference type="Pfam" id="PF01494"/>
    </source>
</evidence>
<proteinExistence type="predicted"/>
<dbReference type="AlphaFoldDB" id="A0A369QBM0"/>
<keyword evidence="3" id="KW-1185">Reference proteome</keyword>
<dbReference type="SUPFAM" id="SSF51905">
    <property type="entry name" value="FAD/NAD(P)-binding domain"/>
    <property type="match status" value="1"/>
</dbReference>
<dbReference type="EMBL" id="QASA01000001">
    <property type="protein sequence ID" value="RDC61730.1"/>
    <property type="molecule type" value="Genomic_DNA"/>
</dbReference>
<accession>A0A369QBM0</accession>
<dbReference type="Gene3D" id="3.50.50.60">
    <property type="entry name" value="FAD/NAD(P)-binding domain"/>
    <property type="match status" value="1"/>
</dbReference>